<feature type="compositionally biased region" description="Basic and acidic residues" evidence="3">
    <location>
        <begin position="17"/>
        <end position="27"/>
    </location>
</feature>
<comment type="similarity">
    <text evidence="2">Belongs to the major facilitator superfamily. Monocarboxylate porter (TC 2.A.1.13) family.</text>
</comment>
<keyword evidence="4" id="KW-0472">Membrane</keyword>
<dbReference type="SUPFAM" id="SSF103473">
    <property type="entry name" value="MFS general substrate transporter"/>
    <property type="match status" value="1"/>
</dbReference>
<evidence type="ECO:0000256" key="4">
    <source>
        <dbReference type="SAM" id="Phobius"/>
    </source>
</evidence>
<evidence type="ECO:0008006" key="7">
    <source>
        <dbReference type="Google" id="ProtNLM"/>
    </source>
</evidence>
<gene>
    <name evidence="5" type="ORF">D9615_005434</name>
</gene>
<feature type="transmembrane region" description="Helical" evidence="4">
    <location>
        <begin position="112"/>
        <end position="131"/>
    </location>
</feature>
<comment type="subcellular location">
    <subcellularLocation>
        <location evidence="1">Membrane</location>
        <topology evidence="1">Multi-pass membrane protein</topology>
    </subcellularLocation>
</comment>
<dbReference type="Gene3D" id="1.20.1250.20">
    <property type="entry name" value="MFS general substrate transporter like domains"/>
    <property type="match status" value="2"/>
</dbReference>
<name>A0A8H5HDZ3_9AGAR</name>
<proteinExistence type="inferred from homology"/>
<keyword evidence="4" id="KW-0812">Transmembrane</keyword>
<feature type="transmembrane region" description="Helical" evidence="4">
    <location>
        <begin position="175"/>
        <end position="195"/>
    </location>
</feature>
<evidence type="ECO:0000256" key="3">
    <source>
        <dbReference type="SAM" id="MobiDB-lite"/>
    </source>
</evidence>
<evidence type="ECO:0000313" key="6">
    <source>
        <dbReference type="Proteomes" id="UP000565441"/>
    </source>
</evidence>
<feature type="transmembrane region" description="Helical" evidence="4">
    <location>
        <begin position="342"/>
        <end position="368"/>
    </location>
</feature>
<evidence type="ECO:0000313" key="5">
    <source>
        <dbReference type="EMBL" id="KAF5381766.1"/>
    </source>
</evidence>
<evidence type="ECO:0000256" key="1">
    <source>
        <dbReference type="ARBA" id="ARBA00004141"/>
    </source>
</evidence>
<accession>A0A8H5HDZ3</accession>
<reference evidence="5 6" key="1">
    <citation type="journal article" date="2020" name="ISME J.">
        <title>Uncovering the hidden diversity of litter-decomposition mechanisms in mushroom-forming fungi.</title>
        <authorList>
            <person name="Floudas D."/>
            <person name="Bentzer J."/>
            <person name="Ahren D."/>
            <person name="Johansson T."/>
            <person name="Persson P."/>
            <person name="Tunlid A."/>
        </authorList>
    </citation>
    <scope>NUCLEOTIDE SEQUENCE [LARGE SCALE GENOMIC DNA]</scope>
    <source>
        <strain evidence="5 6">CBS 661.87</strain>
    </source>
</reference>
<keyword evidence="4" id="KW-1133">Transmembrane helix</keyword>
<dbReference type="AlphaFoldDB" id="A0A8H5HDZ3"/>
<dbReference type="EMBL" id="JAACJP010000010">
    <property type="protein sequence ID" value="KAF5381766.1"/>
    <property type="molecule type" value="Genomic_DNA"/>
</dbReference>
<feature type="transmembrane region" description="Helical" evidence="4">
    <location>
        <begin position="253"/>
        <end position="275"/>
    </location>
</feature>
<comment type="caution">
    <text evidence="5">The sequence shown here is derived from an EMBL/GenBank/DDBJ whole genome shotgun (WGS) entry which is preliminary data.</text>
</comment>
<dbReference type="GO" id="GO:0022857">
    <property type="term" value="F:transmembrane transporter activity"/>
    <property type="evidence" value="ECO:0007669"/>
    <property type="project" value="InterPro"/>
</dbReference>
<dbReference type="PANTHER" id="PTHR11360">
    <property type="entry name" value="MONOCARBOXYLATE TRANSPORTER"/>
    <property type="match status" value="1"/>
</dbReference>
<dbReference type="InterPro" id="IPR036259">
    <property type="entry name" value="MFS_trans_sf"/>
</dbReference>
<keyword evidence="6" id="KW-1185">Reference proteome</keyword>
<sequence>MIMPLKRLEDVTTLSDDTARTSSERGLHSPTASSTTKEDLESAVQPAQLTELMNSPQFPEGGLRAWLTVLGGTMRISLKGHTPSTISWIGSVQVFFVFAIGLPAGRLFDAGYFHHCLLGGSSLYIFSIFMLSLVQPHHFYQNFLAQGVGMGIGMGLMFLPSLTVTSHYFRARRSLAMGVVISGSSLGGCLYPILLNNIFAKTSGFGMGVRAVAFMDLGLLITANLIMRTRLLPKRRGNEGGSVLKEVVTDGPYLLFVLGSFLIFWGVFVPFFYLQLYSALHGVPPEFVKYSITVMNASSILGRTVPNFLADVYGPLNILIPSGVISGGLVFAMFGASSTAGAIVFGVFYGFFSGGVVSVVTPAAGCFATRKDFSDLGHVYLLSISSISRYSPTHFTL</sequence>
<feature type="transmembrane region" description="Helical" evidence="4">
    <location>
        <begin position="207"/>
        <end position="227"/>
    </location>
</feature>
<dbReference type="Proteomes" id="UP000565441">
    <property type="component" value="Unassembled WGS sequence"/>
</dbReference>
<dbReference type="OrthoDB" id="6499973at2759"/>
<dbReference type="InterPro" id="IPR050327">
    <property type="entry name" value="Proton-linked_MCT"/>
</dbReference>
<feature type="transmembrane region" description="Helical" evidence="4">
    <location>
        <begin position="318"/>
        <end position="336"/>
    </location>
</feature>
<feature type="transmembrane region" description="Helical" evidence="4">
    <location>
        <begin position="143"/>
        <end position="163"/>
    </location>
</feature>
<protein>
    <recommendedName>
        <fullName evidence="7">MFS general substrate transporter</fullName>
    </recommendedName>
</protein>
<dbReference type="GO" id="GO:0016020">
    <property type="term" value="C:membrane"/>
    <property type="evidence" value="ECO:0007669"/>
    <property type="project" value="UniProtKB-SubCell"/>
</dbReference>
<dbReference type="Pfam" id="PF07690">
    <property type="entry name" value="MFS_1"/>
    <property type="match status" value="1"/>
</dbReference>
<feature type="region of interest" description="Disordered" evidence="3">
    <location>
        <begin position="13"/>
        <end position="40"/>
    </location>
</feature>
<organism evidence="5 6">
    <name type="scientific">Tricholomella constricta</name>
    <dbReference type="NCBI Taxonomy" id="117010"/>
    <lineage>
        <taxon>Eukaryota</taxon>
        <taxon>Fungi</taxon>
        <taxon>Dikarya</taxon>
        <taxon>Basidiomycota</taxon>
        <taxon>Agaricomycotina</taxon>
        <taxon>Agaricomycetes</taxon>
        <taxon>Agaricomycetidae</taxon>
        <taxon>Agaricales</taxon>
        <taxon>Tricholomatineae</taxon>
        <taxon>Lyophyllaceae</taxon>
        <taxon>Tricholomella</taxon>
    </lineage>
</organism>
<dbReference type="InterPro" id="IPR011701">
    <property type="entry name" value="MFS"/>
</dbReference>
<evidence type="ECO:0000256" key="2">
    <source>
        <dbReference type="ARBA" id="ARBA00006727"/>
    </source>
</evidence>
<feature type="transmembrane region" description="Helical" evidence="4">
    <location>
        <begin position="85"/>
        <end position="105"/>
    </location>
</feature>
<dbReference type="PANTHER" id="PTHR11360:SF234">
    <property type="entry name" value="MFS-TYPE TRANSPORTER DBAD-RELATED"/>
    <property type="match status" value="1"/>
</dbReference>